<keyword evidence="4" id="KW-1185">Reference proteome</keyword>
<dbReference type="HOGENOM" id="CLU_1051486_0_0_1"/>
<evidence type="ECO:0000256" key="1">
    <source>
        <dbReference type="SAM" id="Coils"/>
    </source>
</evidence>
<dbReference type="Proteomes" id="UP000011087">
    <property type="component" value="Unassembled WGS sequence"/>
</dbReference>
<organism evidence="2">
    <name type="scientific">Guillardia theta (strain CCMP2712)</name>
    <name type="common">Cryptophyte</name>
    <dbReference type="NCBI Taxonomy" id="905079"/>
    <lineage>
        <taxon>Eukaryota</taxon>
        <taxon>Cryptophyceae</taxon>
        <taxon>Pyrenomonadales</taxon>
        <taxon>Geminigeraceae</taxon>
        <taxon>Guillardia</taxon>
    </lineage>
</organism>
<dbReference type="RefSeq" id="XP_005835799.1">
    <property type="nucleotide sequence ID" value="XM_005835742.1"/>
</dbReference>
<dbReference type="PaxDb" id="55529-EKX48819"/>
<evidence type="ECO:0000313" key="4">
    <source>
        <dbReference type="Proteomes" id="UP000011087"/>
    </source>
</evidence>
<evidence type="ECO:0000313" key="2">
    <source>
        <dbReference type="EMBL" id="EKX48819.1"/>
    </source>
</evidence>
<evidence type="ECO:0000313" key="3">
    <source>
        <dbReference type="EnsemblProtists" id="EKX48819"/>
    </source>
</evidence>
<dbReference type="GeneID" id="17305352"/>
<dbReference type="EnsemblProtists" id="EKX48819">
    <property type="protein sequence ID" value="EKX48819"/>
    <property type="gene ID" value="GUITHDRAFT_105445"/>
</dbReference>
<reference evidence="4" key="2">
    <citation type="submission" date="2012-11" db="EMBL/GenBank/DDBJ databases">
        <authorList>
            <person name="Kuo A."/>
            <person name="Curtis B.A."/>
            <person name="Tanifuji G."/>
            <person name="Burki F."/>
            <person name="Gruber A."/>
            <person name="Irimia M."/>
            <person name="Maruyama S."/>
            <person name="Arias M.C."/>
            <person name="Ball S.G."/>
            <person name="Gile G.H."/>
            <person name="Hirakawa Y."/>
            <person name="Hopkins J.F."/>
            <person name="Rensing S.A."/>
            <person name="Schmutz J."/>
            <person name="Symeonidi A."/>
            <person name="Elias M."/>
            <person name="Eveleigh R.J."/>
            <person name="Herman E.K."/>
            <person name="Klute M.J."/>
            <person name="Nakayama T."/>
            <person name="Obornik M."/>
            <person name="Reyes-Prieto A."/>
            <person name="Armbrust E.V."/>
            <person name="Aves S.J."/>
            <person name="Beiko R.G."/>
            <person name="Coutinho P."/>
            <person name="Dacks J.B."/>
            <person name="Durnford D.G."/>
            <person name="Fast N.M."/>
            <person name="Green B.R."/>
            <person name="Grisdale C."/>
            <person name="Hempe F."/>
            <person name="Henrissat B."/>
            <person name="Hoppner M.P."/>
            <person name="Ishida K.-I."/>
            <person name="Kim E."/>
            <person name="Koreny L."/>
            <person name="Kroth P.G."/>
            <person name="Liu Y."/>
            <person name="Malik S.-B."/>
            <person name="Maier U.G."/>
            <person name="McRose D."/>
            <person name="Mock T."/>
            <person name="Neilson J.A."/>
            <person name="Onodera N.T."/>
            <person name="Poole A.M."/>
            <person name="Pritham E.J."/>
            <person name="Richards T.A."/>
            <person name="Rocap G."/>
            <person name="Roy S.W."/>
            <person name="Sarai C."/>
            <person name="Schaack S."/>
            <person name="Shirato S."/>
            <person name="Slamovits C.H."/>
            <person name="Spencer D.F."/>
            <person name="Suzuki S."/>
            <person name="Worden A.Z."/>
            <person name="Zauner S."/>
            <person name="Barry K."/>
            <person name="Bell C."/>
            <person name="Bharti A.K."/>
            <person name="Crow J.A."/>
            <person name="Grimwood J."/>
            <person name="Kramer R."/>
            <person name="Lindquist E."/>
            <person name="Lucas S."/>
            <person name="Salamov A."/>
            <person name="McFadden G.I."/>
            <person name="Lane C.E."/>
            <person name="Keeling P.J."/>
            <person name="Gray M.W."/>
            <person name="Grigoriev I.V."/>
            <person name="Archibald J.M."/>
        </authorList>
    </citation>
    <scope>NUCLEOTIDE SEQUENCE</scope>
    <source>
        <strain evidence="4">CCMP2712</strain>
    </source>
</reference>
<dbReference type="KEGG" id="gtt:GUITHDRAFT_105445"/>
<sequence>MPIMEEPRRKITLTPVNSAKPYRYEDVQRLTEQDKSWFERFAAFGNLYEIHDRVRILASARPILQTGIEEYVDVRVSRPAYQTLETMAAYEGYFDTSQNCPDVKRLLHEMGTNKDKFWSRSSLGKTLTLSSHCMEEHAKLKEQLKVLNEQCMQLKQRQRQHDKEVKELNAAIKKLTSKTSLAKFTRIPGSKESEIKFDSAATLTNEQLNKLVEEIKPYFDQFKTTAQDILNIQEGCEETRDELFFCALAYMTYTRPKGVNDYSIT</sequence>
<accession>L1JL08</accession>
<feature type="coiled-coil region" evidence="1">
    <location>
        <begin position="130"/>
        <end position="178"/>
    </location>
</feature>
<proteinExistence type="predicted"/>
<reference evidence="2 4" key="1">
    <citation type="journal article" date="2012" name="Nature">
        <title>Algal genomes reveal evolutionary mosaicism and the fate of nucleomorphs.</title>
        <authorList>
            <consortium name="DOE Joint Genome Institute"/>
            <person name="Curtis B.A."/>
            <person name="Tanifuji G."/>
            <person name="Burki F."/>
            <person name="Gruber A."/>
            <person name="Irimia M."/>
            <person name="Maruyama S."/>
            <person name="Arias M.C."/>
            <person name="Ball S.G."/>
            <person name="Gile G.H."/>
            <person name="Hirakawa Y."/>
            <person name="Hopkins J.F."/>
            <person name="Kuo A."/>
            <person name="Rensing S.A."/>
            <person name="Schmutz J."/>
            <person name="Symeonidi A."/>
            <person name="Elias M."/>
            <person name="Eveleigh R.J."/>
            <person name="Herman E.K."/>
            <person name="Klute M.J."/>
            <person name="Nakayama T."/>
            <person name="Obornik M."/>
            <person name="Reyes-Prieto A."/>
            <person name="Armbrust E.V."/>
            <person name="Aves S.J."/>
            <person name="Beiko R.G."/>
            <person name="Coutinho P."/>
            <person name="Dacks J.B."/>
            <person name="Durnford D.G."/>
            <person name="Fast N.M."/>
            <person name="Green B.R."/>
            <person name="Grisdale C.J."/>
            <person name="Hempel F."/>
            <person name="Henrissat B."/>
            <person name="Hoppner M.P."/>
            <person name="Ishida K."/>
            <person name="Kim E."/>
            <person name="Koreny L."/>
            <person name="Kroth P.G."/>
            <person name="Liu Y."/>
            <person name="Malik S.B."/>
            <person name="Maier U.G."/>
            <person name="McRose D."/>
            <person name="Mock T."/>
            <person name="Neilson J.A."/>
            <person name="Onodera N.T."/>
            <person name="Poole A.M."/>
            <person name="Pritham E.J."/>
            <person name="Richards T.A."/>
            <person name="Rocap G."/>
            <person name="Roy S.W."/>
            <person name="Sarai C."/>
            <person name="Schaack S."/>
            <person name="Shirato S."/>
            <person name="Slamovits C.H."/>
            <person name="Spencer D.F."/>
            <person name="Suzuki S."/>
            <person name="Worden A.Z."/>
            <person name="Zauner S."/>
            <person name="Barry K."/>
            <person name="Bell C."/>
            <person name="Bharti A.K."/>
            <person name="Crow J.A."/>
            <person name="Grimwood J."/>
            <person name="Kramer R."/>
            <person name="Lindquist E."/>
            <person name="Lucas S."/>
            <person name="Salamov A."/>
            <person name="McFadden G.I."/>
            <person name="Lane C.E."/>
            <person name="Keeling P.J."/>
            <person name="Gray M.W."/>
            <person name="Grigoriev I.V."/>
            <person name="Archibald J.M."/>
        </authorList>
    </citation>
    <scope>NUCLEOTIDE SEQUENCE</scope>
    <source>
        <strain evidence="2 4">CCMP2712</strain>
    </source>
</reference>
<protein>
    <submittedName>
        <fullName evidence="2 3">Uncharacterized protein</fullName>
    </submittedName>
</protein>
<name>L1JL08_GUITC</name>
<dbReference type="EMBL" id="JH992984">
    <property type="protein sequence ID" value="EKX48819.1"/>
    <property type="molecule type" value="Genomic_DNA"/>
</dbReference>
<gene>
    <name evidence="2" type="ORF">GUITHDRAFT_105445</name>
</gene>
<reference evidence="3" key="3">
    <citation type="submission" date="2016-03" db="UniProtKB">
        <authorList>
            <consortium name="EnsemblProtists"/>
        </authorList>
    </citation>
    <scope>IDENTIFICATION</scope>
</reference>
<keyword evidence="1" id="KW-0175">Coiled coil</keyword>
<dbReference type="AlphaFoldDB" id="L1JL08"/>